<dbReference type="PIRSF" id="PIRSF018968">
    <property type="entry name" value="ABC_permease_BceB"/>
    <property type="match status" value="1"/>
</dbReference>
<dbReference type="PANTHER" id="PTHR46795">
    <property type="entry name" value="ABC TRANSPORTER PERMEASE-RELATED-RELATED"/>
    <property type="match status" value="1"/>
</dbReference>
<feature type="transmembrane region" description="Helical" evidence="6">
    <location>
        <begin position="536"/>
        <end position="559"/>
    </location>
</feature>
<keyword evidence="4 6" id="KW-1133">Transmembrane helix</keyword>
<reference evidence="8 9" key="1">
    <citation type="journal article" date="2015" name="Genome Announc.">
        <title>Expanding the biotechnology potential of lactobacilli through comparative genomics of 213 strains and associated genera.</title>
        <authorList>
            <person name="Sun Z."/>
            <person name="Harris H.M."/>
            <person name="McCann A."/>
            <person name="Guo C."/>
            <person name="Argimon S."/>
            <person name="Zhang W."/>
            <person name="Yang X."/>
            <person name="Jeffery I.B."/>
            <person name="Cooney J.C."/>
            <person name="Kagawa T.F."/>
            <person name="Liu W."/>
            <person name="Song Y."/>
            <person name="Salvetti E."/>
            <person name="Wrobel A."/>
            <person name="Rasinkangas P."/>
            <person name="Parkhill J."/>
            <person name="Rea M.C."/>
            <person name="O'Sullivan O."/>
            <person name="Ritari J."/>
            <person name="Douillard F.P."/>
            <person name="Paul Ross R."/>
            <person name="Yang R."/>
            <person name="Briner A.E."/>
            <person name="Felis G.E."/>
            <person name="de Vos W.M."/>
            <person name="Barrangou R."/>
            <person name="Klaenhammer T.R."/>
            <person name="Caufield P.W."/>
            <person name="Cui Y."/>
            <person name="Zhang H."/>
            <person name="O'Toole P.W."/>
        </authorList>
    </citation>
    <scope>NUCLEOTIDE SEQUENCE [LARGE SCALE GENOMIC DNA]</scope>
    <source>
        <strain evidence="8 9">DSM 19682</strain>
    </source>
</reference>
<evidence type="ECO:0000256" key="4">
    <source>
        <dbReference type="ARBA" id="ARBA00022989"/>
    </source>
</evidence>
<evidence type="ECO:0000313" key="8">
    <source>
        <dbReference type="EMBL" id="KRK81154.1"/>
    </source>
</evidence>
<feature type="domain" description="ABC3 transporter permease C-terminal" evidence="7">
    <location>
        <begin position="59"/>
        <end position="177"/>
    </location>
</feature>
<dbReference type="Pfam" id="PF02687">
    <property type="entry name" value="FtsX"/>
    <property type="match status" value="1"/>
</dbReference>
<feature type="transmembrane region" description="Helical" evidence="6">
    <location>
        <begin position="103"/>
        <end position="127"/>
    </location>
</feature>
<sequence>MLNKLALSGIRHRMRDYTVLFSGLIIASAIFYMFLSLAINKTFLSSNSPAAATAFIFGFGIILLAIITIVYINYANSFLLSMRQKEYGMFMMLGAKSSKISRMIFVETFAIGTISTLIGLAIGIIATKYVSQMVISALDMQVKHFDSFYLPALIWTFVFFILLFIFSAIRNSITLRRTKVLTLLHKDSQPAKIKRNGALKVIQAIIGIVFLAIGYYVMWYMGKNALFIYLGVPIALVTIVIGTYFTINAAITAVISMLKRNERFAQKGLNNFTLSQLSFRISDYTKILSMVSIMFALALGAITVGLGFQNQIDTVVNGQNYYDVAVHNADTAQKSRINHLSGDDQFNYSYKADDKGKVLYYRQSEFKKQPFHYEAFNMKSMIATTKKSSNIADPNVSYSMLQNMMPKYRMSQVKMVSDAEFDKIQAKTDTLTLVKTTSFKDNLSKIKAISKEESKRYPELKQAGGDKYSAYTLINGFFSGLEFMGFFLGIAFLAMLASCLMFKILSGANGDVKRYNMLHKIGTRQKMLRSTINKEIAVLFAVPAGLGIIHVLLGLQMFKGILYKPYTHIEIPFGIFIVLYLCYYFLTRYLYKKIVLK</sequence>
<gene>
    <name evidence="8" type="ORF">FD03_GL000746</name>
</gene>
<dbReference type="AlphaFoldDB" id="A0A0R1KLU3"/>
<dbReference type="PATRIC" id="fig|1423775.4.peg.763"/>
<evidence type="ECO:0000256" key="6">
    <source>
        <dbReference type="PIRNR" id="PIRNR018968"/>
    </source>
</evidence>
<keyword evidence="2 6" id="KW-1003">Cell membrane</keyword>
<comment type="similarity">
    <text evidence="6">Belongs to the ABC-4 integral membrane protein family.</text>
</comment>
<evidence type="ECO:0000259" key="7">
    <source>
        <dbReference type="Pfam" id="PF02687"/>
    </source>
</evidence>
<feature type="transmembrane region" description="Helical" evidence="6">
    <location>
        <begin position="20"/>
        <end position="39"/>
    </location>
</feature>
<evidence type="ECO:0000313" key="9">
    <source>
        <dbReference type="Proteomes" id="UP000051248"/>
    </source>
</evidence>
<dbReference type="InterPro" id="IPR003838">
    <property type="entry name" value="ABC3_permease_C"/>
</dbReference>
<dbReference type="InterPro" id="IPR027022">
    <property type="entry name" value="ABC_permease_BceB-typ"/>
</dbReference>
<evidence type="ECO:0000256" key="3">
    <source>
        <dbReference type="ARBA" id="ARBA00022692"/>
    </source>
</evidence>
<evidence type="ECO:0000256" key="5">
    <source>
        <dbReference type="ARBA" id="ARBA00023136"/>
    </source>
</evidence>
<evidence type="ECO:0000256" key="1">
    <source>
        <dbReference type="ARBA" id="ARBA00004651"/>
    </source>
</evidence>
<dbReference type="PANTHER" id="PTHR46795:SF3">
    <property type="entry name" value="ABC TRANSPORTER PERMEASE"/>
    <property type="match status" value="1"/>
</dbReference>
<dbReference type="GO" id="GO:0005886">
    <property type="term" value="C:plasma membrane"/>
    <property type="evidence" value="ECO:0007669"/>
    <property type="project" value="UniProtKB-SubCell"/>
</dbReference>
<feature type="transmembrane region" description="Helical" evidence="6">
    <location>
        <begin position="147"/>
        <end position="169"/>
    </location>
</feature>
<feature type="transmembrane region" description="Helical" evidence="6">
    <location>
        <begin position="51"/>
        <end position="82"/>
    </location>
</feature>
<feature type="transmembrane region" description="Helical" evidence="6">
    <location>
        <begin position="571"/>
        <end position="591"/>
    </location>
</feature>
<proteinExistence type="inferred from homology"/>
<feature type="transmembrane region" description="Helical" evidence="6">
    <location>
        <begin position="227"/>
        <end position="258"/>
    </location>
</feature>
<dbReference type="GO" id="GO:0055085">
    <property type="term" value="P:transmembrane transport"/>
    <property type="evidence" value="ECO:0007669"/>
    <property type="project" value="UniProtKB-UniRule"/>
</dbReference>
<feature type="transmembrane region" description="Helical" evidence="6">
    <location>
        <begin position="483"/>
        <end position="505"/>
    </location>
</feature>
<dbReference type="EMBL" id="AZDZ01000001">
    <property type="protein sequence ID" value="KRK81154.1"/>
    <property type="molecule type" value="Genomic_DNA"/>
</dbReference>
<comment type="caution">
    <text evidence="8">The sequence shown here is derived from an EMBL/GenBank/DDBJ whole genome shotgun (WGS) entry which is preliminary data.</text>
</comment>
<evidence type="ECO:0000256" key="2">
    <source>
        <dbReference type="ARBA" id="ARBA00022475"/>
    </source>
</evidence>
<name>A0A0R1KLU3_9LACO</name>
<organism evidence="8 9">
    <name type="scientific">Companilactobacillus nodensis DSM 19682 = JCM 14932 = NBRC 107160</name>
    <dbReference type="NCBI Taxonomy" id="1423775"/>
    <lineage>
        <taxon>Bacteria</taxon>
        <taxon>Bacillati</taxon>
        <taxon>Bacillota</taxon>
        <taxon>Bacilli</taxon>
        <taxon>Lactobacillales</taxon>
        <taxon>Lactobacillaceae</taxon>
        <taxon>Companilactobacillus</taxon>
    </lineage>
</organism>
<protein>
    <submittedName>
        <fullName evidence="8">Peptide ABC transporter permease transmembrane protein</fullName>
    </submittedName>
</protein>
<dbReference type="STRING" id="1423775.FD03_GL000746"/>
<feature type="transmembrane region" description="Helical" evidence="6">
    <location>
        <begin position="201"/>
        <end position="221"/>
    </location>
</feature>
<dbReference type="eggNOG" id="COG0577">
    <property type="taxonomic scope" value="Bacteria"/>
</dbReference>
<accession>A0A0R1KLU3</accession>
<dbReference type="OrthoDB" id="1705903at2"/>
<dbReference type="Proteomes" id="UP000051248">
    <property type="component" value="Unassembled WGS sequence"/>
</dbReference>
<feature type="transmembrane region" description="Helical" evidence="6">
    <location>
        <begin position="287"/>
        <end position="308"/>
    </location>
</feature>
<keyword evidence="5 6" id="KW-0472">Membrane</keyword>
<keyword evidence="9" id="KW-1185">Reference proteome</keyword>
<comment type="subcellular location">
    <subcellularLocation>
        <location evidence="1 6">Cell membrane</location>
        <topology evidence="1 6">Multi-pass membrane protein</topology>
    </subcellularLocation>
</comment>
<dbReference type="RefSeq" id="WP_025023338.1">
    <property type="nucleotide sequence ID" value="NZ_AZDZ01000001.1"/>
</dbReference>
<keyword evidence="3 6" id="KW-0812">Transmembrane</keyword>
<keyword evidence="6" id="KW-0813">Transport</keyword>
<dbReference type="InterPro" id="IPR052536">
    <property type="entry name" value="ABC-4_Integral_Memb_Prot"/>
</dbReference>